<dbReference type="InterPro" id="IPR007653">
    <property type="entry name" value="SPC3"/>
</dbReference>
<dbReference type="Ensembl" id="ENSRNOT00000151739.1">
    <property type="protein sequence ID" value="ENSRNOP00000106362.1"/>
    <property type="gene ID" value="ENSRNOG00000078288.1"/>
</dbReference>
<keyword evidence="6" id="KW-1133">Transmembrane helix</keyword>
<evidence type="ECO:0000313" key="10">
    <source>
        <dbReference type="Proteomes" id="UP000002494"/>
    </source>
</evidence>
<evidence type="ECO:0000256" key="4">
    <source>
        <dbReference type="ARBA" id="ARBA00022824"/>
    </source>
</evidence>
<comment type="similarity">
    <text evidence="2">Belongs to the SPCS3 family.</text>
</comment>
<keyword evidence="10" id="KW-1185">Reference proteome</keyword>
<evidence type="ECO:0000256" key="7">
    <source>
        <dbReference type="ARBA" id="ARBA00023136"/>
    </source>
</evidence>
<protein>
    <recommendedName>
        <fullName evidence="11">Signal peptidase complex subunit 3</fullName>
    </recommendedName>
</protein>
<reference evidence="9" key="1">
    <citation type="submission" date="2024-01" db="EMBL/GenBank/DDBJ databases">
        <title>GRCr8: a new rat reference genome assembly contstructed from accurate long reads and long range scaffolding.</title>
        <authorList>
            <person name="Doris P.A."/>
            <person name="Kalbfleisch T."/>
            <person name="Li K."/>
            <person name="Howe K."/>
            <person name="Wood J."/>
        </authorList>
    </citation>
    <scope>NUCLEOTIDE SEQUENCE [LARGE SCALE GENOMIC DNA]</scope>
    <source>
        <strain evidence="9">Brown Norway</strain>
    </source>
</reference>
<comment type="subcellular location">
    <subcellularLocation>
        <location evidence="1">Endoplasmic reticulum membrane</location>
        <topology evidence="1">Single-pass type II membrane protein</topology>
    </subcellularLocation>
</comment>
<evidence type="ECO:0000256" key="1">
    <source>
        <dbReference type="ARBA" id="ARBA00004648"/>
    </source>
</evidence>
<dbReference type="PANTHER" id="PTHR12804">
    <property type="entry name" value="MICROSOMAL SIGNAL PEPTIDASE 23 KD SUBUNIT SPC22/23"/>
    <property type="match status" value="1"/>
</dbReference>
<dbReference type="Pfam" id="PF04573">
    <property type="entry name" value="SPC22"/>
    <property type="match status" value="1"/>
</dbReference>
<sequence length="276" mass="31063">DSSRHPPTEPLIQPRCRFPSDAPDYQQTVVVGLTSDLGRGRGRHRGRCALQGRVRAPSIPREPQGGRRTAEPTARQCRACRRQRSPRGGSRRLILQDEHPAVPGQLAVRLHAERHGGAHLGLHPHHRLQRQERARAPARLQDPAQKMEDFTGPRKKSDLGFITFHISADLEKTFDWNVKQLFLYLSAEYSTKSNAVNQVVLWDKILLRGENPKLNLKDVKSKYFFFDDGHGLKGNRNVTLTLSWQVIPIAGILPLVTGSGRVSVPFPDSYEIATTF</sequence>
<evidence type="ECO:0000256" key="6">
    <source>
        <dbReference type="ARBA" id="ARBA00022989"/>
    </source>
</evidence>
<reference evidence="9" key="2">
    <citation type="submission" date="2025-08" db="UniProtKB">
        <authorList>
            <consortium name="Ensembl"/>
        </authorList>
    </citation>
    <scope>IDENTIFICATION</scope>
    <source>
        <strain evidence="9">Brown Norway</strain>
    </source>
</reference>
<keyword evidence="7" id="KW-0472">Membrane</keyword>
<evidence type="ECO:0008006" key="11">
    <source>
        <dbReference type="Google" id="ProtNLM"/>
    </source>
</evidence>
<evidence type="ECO:0000256" key="3">
    <source>
        <dbReference type="ARBA" id="ARBA00022692"/>
    </source>
</evidence>
<accession>A0ABK0L878</accession>
<feature type="region of interest" description="Disordered" evidence="8">
    <location>
        <begin position="54"/>
        <end position="75"/>
    </location>
</feature>
<dbReference type="GeneTree" id="ENSGT00390000009223"/>
<evidence type="ECO:0000256" key="2">
    <source>
        <dbReference type="ARBA" id="ARBA00009289"/>
    </source>
</evidence>
<keyword evidence="4" id="KW-0256">Endoplasmic reticulum</keyword>
<organism evidence="9 10">
    <name type="scientific">Rattus norvegicus</name>
    <name type="common">Rat</name>
    <dbReference type="NCBI Taxonomy" id="10116"/>
    <lineage>
        <taxon>Eukaryota</taxon>
        <taxon>Metazoa</taxon>
        <taxon>Chordata</taxon>
        <taxon>Craniata</taxon>
        <taxon>Vertebrata</taxon>
        <taxon>Euteleostomi</taxon>
        <taxon>Mammalia</taxon>
        <taxon>Eutheria</taxon>
        <taxon>Euarchontoglires</taxon>
        <taxon>Glires</taxon>
        <taxon>Rodentia</taxon>
        <taxon>Myomorpha</taxon>
        <taxon>Muroidea</taxon>
        <taxon>Muridae</taxon>
        <taxon>Murinae</taxon>
        <taxon>Rattus</taxon>
    </lineage>
</organism>
<evidence type="ECO:0000256" key="8">
    <source>
        <dbReference type="SAM" id="MobiDB-lite"/>
    </source>
</evidence>
<proteinExistence type="inferred from homology"/>
<evidence type="ECO:0000313" key="9">
    <source>
        <dbReference type="Ensembl" id="ENSRNOP00000106362.1"/>
    </source>
</evidence>
<evidence type="ECO:0000256" key="5">
    <source>
        <dbReference type="ARBA" id="ARBA00022968"/>
    </source>
</evidence>
<name>A0ABK0L878_RAT</name>
<dbReference type="PANTHER" id="PTHR12804:SF6">
    <property type="entry name" value="ADIPOCYTE-RELATED X-CHROMOSOME EXPRESSED SEQUENCE 1-RELATED"/>
    <property type="match status" value="1"/>
</dbReference>
<dbReference type="Proteomes" id="UP000002494">
    <property type="component" value="Chromosome X"/>
</dbReference>
<keyword evidence="5" id="KW-0735">Signal-anchor</keyword>
<keyword evidence="3" id="KW-0812">Transmembrane</keyword>
<reference evidence="9" key="3">
    <citation type="submission" date="2025-09" db="UniProtKB">
        <authorList>
            <consortium name="Ensembl"/>
        </authorList>
    </citation>
    <scope>IDENTIFICATION</scope>
    <source>
        <strain evidence="9">Brown Norway</strain>
    </source>
</reference>